<dbReference type="AlphaFoldDB" id="A0AAJ0EM75"/>
<dbReference type="EMBL" id="JAHMHQ010000001">
    <property type="protein sequence ID" value="KAK1656297.1"/>
    <property type="molecule type" value="Genomic_DNA"/>
</dbReference>
<evidence type="ECO:0000313" key="3">
    <source>
        <dbReference type="Proteomes" id="UP001243989"/>
    </source>
</evidence>
<gene>
    <name evidence="2" type="ORF">BDP81DRAFT_19357</name>
</gene>
<dbReference type="Proteomes" id="UP001243989">
    <property type="component" value="Unassembled WGS sequence"/>
</dbReference>
<reference evidence="2" key="1">
    <citation type="submission" date="2021-06" db="EMBL/GenBank/DDBJ databases">
        <title>Comparative genomics, transcriptomics and evolutionary studies reveal genomic signatures of adaptation to plant cell wall in hemibiotrophic fungi.</title>
        <authorList>
            <consortium name="DOE Joint Genome Institute"/>
            <person name="Baroncelli R."/>
            <person name="Diaz J.F."/>
            <person name="Benocci T."/>
            <person name="Peng M."/>
            <person name="Battaglia E."/>
            <person name="Haridas S."/>
            <person name="Andreopoulos W."/>
            <person name="Labutti K."/>
            <person name="Pangilinan J."/>
            <person name="Floch G.L."/>
            <person name="Makela M.R."/>
            <person name="Henrissat B."/>
            <person name="Grigoriev I.V."/>
            <person name="Crouch J.A."/>
            <person name="De Vries R.P."/>
            <person name="Sukno S.A."/>
            <person name="Thon M.R."/>
        </authorList>
    </citation>
    <scope>NUCLEOTIDE SEQUENCE</scope>
    <source>
        <strain evidence="2">CBS 102054</strain>
    </source>
</reference>
<sequence length="203" mass="21653">MDLLVIHRSRCCSHNQSRSRPKSECARLVDTKADWADFLVFPHPLRPNLRPLPCPCSQAHRLGTAHPGASPTTCPQPPDFLPLAQSQSSAPRPPQAVSLPLRASLPRLIGHWSIPQVRRAVPISHLPSPVVAAATAAPPSSGRTLSGPSSRHSVPIGTQCPICQLMPGRVSLGSWAGHVPLNLNEQTGCSWTGSRVAVDNQAA</sequence>
<proteinExistence type="predicted"/>
<evidence type="ECO:0000256" key="1">
    <source>
        <dbReference type="SAM" id="MobiDB-lite"/>
    </source>
</evidence>
<dbReference type="RefSeq" id="XP_060452341.1">
    <property type="nucleotide sequence ID" value="XM_060582445.1"/>
</dbReference>
<organism evidence="2 3">
    <name type="scientific">Colletotrichum phormii</name>
    <dbReference type="NCBI Taxonomy" id="359342"/>
    <lineage>
        <taxon>Eukaryota</taxon>
        <taxon>Fungi</taxon>
        <taxon>Dikarya</taxon>
        <taxon>Ascomycota</taxon>
        <taxon>Pezizomycotina</taxon>
        <taxon>Sordariomycetes</taxon>
        <taxon>Hypocreomycetidae</taxon>
        <taxon>Glomerellales</taxon>
        <taxon>Glomerellaceae</taxon>
        <taxon>Colletotrichum</taxon>
        <taxon>Colletotrichum acutatum species complex</taxon>
    </lineage>
</organism>
<keyword evidence="3" id="KW-1185">Reference proteome</keyword>
<evidence type="ECO:0000313" key="2">
    <source>
        <dbReference type="EMBL" id="KAK1656297.1"/>
    </source>
</evidence>
<dbReference type="GeneID" id="85467307"/>
<feature type="region of interest" description="Disordered" evidence="1">
    <location>
        <begin position="65"/>
        <end position="96"/>
    </location>
</feature>
<protein>
    <submittedName>
        <fullName evidence="2">Uncharacterized protein</fullName>
    </submittedName>
</protein>
<name>A0AAJ0EM75_9PEZI</name>
<accession>A0AAJ0EM75</accession>
<comment type="caution">
    <text evidence="2">The sequence shown here is derived from an EMBL/GenBank/DDBJ whole genome shotgun (WGS) entry which is preliminary data.</text>
</comment>